<dbReference type="Pfam" id="PF19842">
    <property type="entry name" value="YqeC"/>
    <property type="match status" value="1"/>
</dbReference>
<dbReference type="EMBL" id="JMKI01000021">
    <property type="protein sequence ID" value="KEJ92689.1"/>
    <property type="molecule type" value="Genomic_DNA"/>
</dbReference>
<proteinExistence type="predicted"/>
<comment type="caution">
    <text evidence="1">The sequence shown here is derived from an EMBL/GenBank/DDBJ whole genome shotgun (WGS) entry which is preliminary data.</text>
</comment>
<sequence length="260" mass="28337">MAAPVTELFSFLARRVERGGEAVAAITGGGGKTTLLYGLGRELAKRRRVLFTATTKIFSPTPDECENVFIGDARSCAAFLAAKPRPSLTAAGVLRDEKNKLHGYSPQELEMLLAGGAADFVVAECDGSRGRSLKCYGDHEPPVPQDCRFVLAVAGVDALGKRADEESVFRAEAFRALHGLEEGAAITEREYLKYLRCEENGPLKNAPRAAEKILILNKWDEADEGARGRLAWIIPALLESYDAVLCASERENILYGYTER</sequence>
<keyword evidence="2" id="KW-1185">Reference proteome</keyword>
<protein>
    <recommendedName>
        <fullName evidence="3">Selenium-dependent hydroxylase accessory protein YqeC</fullName>
    </recommendedName>
</protein>
<accession>A0A073ISC9</accession>
<organism evidence="1 2">
    <name type="scientific">Synergistes jonesii</name>
    <dbReference type="NCBI Taxonomy" id="2754"/>
    <lineage>
        <taxon>Bacteria</taxon>
        <taxon>Thermotogati</taxon>
        <taxon>Synergistota</taxon>
        <taxon>Synergistia</taxon>
        <taxon>Synergistales</taxon>
        <taxon>Synergistaceae</taxon>
        <taxon>Synergistes</taxon>
    </lineage>
</organism>
<dbReference type="STRING" id="2754.EH55_02715"/>
<evidence type="ECO:0000313" key="2">
    <source>
        <dbReference type="Proteomes" id="UP000027665"/>
    </source>
</evidence>
<dbReference type="NCBIfam" id="TIGR03172">
    <property type="entry name" value="selenium cofactor biosynthesis protein YqeC"/>
    <property type="match status" value="1"/>
</dbReference>
<dbReference type="InterPro" id="IPR017587">
    <property type="entry name" value="YqeC"/>
</dbReference>
<evidence type="ECO:0000313" key="1">
    <source>
        <dbReference type="EMBL" id="KEJ92689.1"/>
    </source>
</evidence>
<dbReference type="eggNOG" id="COG1192">
    <property type="taxonomic scope" value="Bacteria"/>
</dbReference>
<dbReference type="AlphaFoldDB" id="A0A073ISC9"/>
<evidence type="ECO:0008006" key="3">
    <source>
        <dbReference type="Google" id="ProtNLM"/>
    </source>
</evidence>
<gene>
    <name evidence="1" type="ORF">EH55_02715</name>
</gene>
<name>A0A073ISC9_9BACT</name>
<reference evidence="1 2" key="1">
    <citation type="submission" date="2014-04" db="EMBL/GenBank/DDBJ databases">
        <title>Draft Genome Sequence of Synergistes jonesii.</title>
        <authorList>
            <person name="Coil D.A."/>
            <person name="Eisen J.A."/>
            <person name="Holland-Moritz H.E."/>
        </authorList>
    </citation>
    <scope>NUCLEOTIDE SEQUENCE [LARGE SCALE GENOMIC DNA]</scope>
    <source>
        <strain evidence="1 2">78-1</strain>
    </source>
</reference>
<dbReference type="Proteomes" id="UP000027665">
    <property type="component" value="Unassembled WGS sequence"/>
</dbReference>